<evidence type="ECO:0000313" key="3">
    <source>
        <dbReference type="Proteomes" id="UP000183940"/>
    </source>
</evidence>
<dbReference type="AlphaFoldDB" id="A0A1L9QQ85"/>
<feature type="domain" description="Schlafen AlbA-2" evidence="1">
    <location>
        <begin position="33"/>
        <end position="172"/>
    </location>
</feature>
<dbReference type="InterPro" id="IPR038461">
    <property type="entry name" value="Schlafen_AlbA_2_dom_sf"/>
</dbReference>
<dbReference type="Proteomes" id="UP000183940">
    <property type="component" value="Unassembled WGS sequence"/>
</dbReference>
<proteinExistence type="predicted"/>
<gene>
    <name evidence="2" type="ORF">BI308_14855</name>
</gene>
<comment type="caution">
    <text evidence="2">The sequence shown here is derived from an EMBL/GenBank/DDBJ whole genome shotgun (WGS) entry which is preliminary data.</text>
</comment>
<dbReference type="Gene3D" id="3.30.950.30">
    <property type="entry name" value="Schlafen, AAA domain"/>
    <property type="match status" value="1"/>
</dbReference>
<dbReference type="Pfam" id="PF04326">
    <property type="entry name" value="SLFN_AlbA_2"/>
    <property type="match status" value="1"/>
</dbReference>
<sequence length="260" mass="30555">MNSYKDRDNYFVNFENNPTHENFKHLIQQNTGEKSYIDFKCEWLDFATVARHILAFANSGGGCLVIGVEDTQRSPIGLYKSKDETEIRQGIQKYLPNKFIGNWANLIELHDFNYNEGEDSDFNGKKFQVLIVRDDYRLIPFLSVKEAKNDKNKTILQVDTVYIRRGTSSCPVNDEELQKLINRRIEAGYSSKHLLDLSEHLEQLKILYKEKEDCMNITKRRRKDIRSNSGFNGFFDREYSDFVDKLIKQKRLIIERCLSL</sequence>
<dbReference type="EMBL" id="MLAW01000025">
    <property type="protein sequence ID" value="OJJ24840.1"/>
    <property type="molecule type" value="Genomic_DNA"/>
</dbReference>
<dbReference type="InterPro" id="IPR007421">
    <property type="entry name" value="Schlafen_AlbA_2_dom"/>
</dbReference>
<evidence type="ECO:0000259" key="1">
    <source>
        <dbReference type="Pfam" id="PF04326"/>
    </source>
</evidence>
<name>A0A1L9QQ85_9CYAN</name>
<evidence type="ECO:0000313" key="2">
    <source>
        <dbReference type="EMBL" id="OJJ24840.1"/>
    </source>
</evidence>
<dbReference type="STRING" id="1925591.BI308_14855"/>
<keyword evidence="3" id="KW-1185">Reference proteome</keyword>
<accession>A0A1L9QQ85</accession>
<reference evidence="2" key="1">
    <citation type="submission" date="2016-10" db="EMBL/GenBank/DDBJ databases">
        <title>CRISPR-Cas defence system in Roseofilum reptotaenium: evidence of a bacteriophage-cyanobacterium arms race in the coral black band disease.</title>
        <authorList>
            <person name="Buerger P."/>
            <person name="Wood-Charlson E.M."/>
            <person name="Weynberg K.D."/>
            <person name="Willis B."/>
            <person name="Van Oppen M.J."/>
        </authorList>
    </citation>
    <scope>NUCLEOTIDE SEQUENCE [LARGE SCALE GENOMIC DNA]</scope>
    <source>
        <strain evidence="2">AO1-A</strain>
    </source>
</reference>
<organism evidence="2 3">
    <name type="scientific">Roseofilum reptotaenium AO1-A</name>
    <dbReference type="NCBI Taxonomy" id="1925591"/>
    <lineage>
        <taxon>Bacteria</taxon>
        <taxon>Bacillati</taxon>
        <taxon>Cyanobacteriota</taxon>
        <taxon>Cyanophyceae</taxon>
        <taxon>Desertifilales</taxon>
        <taxon>Desertifilaceae</taxon>
        <taxon>Roseofilum</taxon>
    </lineage>
</organism>
<protein>
    <recommendedName>
        <fullName evidence="1">Schlafen AlbA-2 domain-containing protein</fullName>
    </recommendedName>
</protein>